<evidence type="ECO:0000256" key="1">
    <source>
        <dbReference type="ARBA" id="ARBA00004442"/>
    </source>
</evidence>
<protein>
    <submittedName>
        <fullName evidence="7">Outer membrane protein</fullName>
    </submittedName>
</protein>
<evidence type="ECO:0000256" key="5">
    <source>
        <dbReference type="ARBA" id="ARBA00023237"/>
    </source>
</evidence>
<evidence type="ECO:0000313" key="7">
    <source>
        <dbReference type="EMBL" id="MBB6558256.1"/>
    </source>
</evidence>
<keyword evidence="4" id="KW-0472">Membrane</keyword>
<dbReference type="InterPro" id="IPR036709">
    <property type="entry name" value="Autotransporte_beta_dom_sf"/>
</dbReference>
<proteinExistence type="inferred from homology"/>
<comment type="subcellular location">
    <subcellularLocation>
        <location evidence="1">Cell outer membrane</location>
    </subcellularLocation>
</comment>
<keyword evidence="3 6" id="KW-0732">Signal</keyword>
<dbReference type="EMBL" id="JACHLK010000002">
    <property type="protein sequence ID" value="MBB6558256.1"/>
    <property type="molecule type" value="Genomic_DNA"/>
</dbReference>
<dbReference type="Gene3D" id="2.40.128.130">
    <property type="entry name" value="Autotransporter beta-domain"/>
    <property type="match status" value="1"/>
</dbReference>
<keyword evidence="8" id="KW-1185">Reference proteome</keyword>
<keyword evidence="5" id="KW-0998">Cell outer membrane</keyword>
<evidence type="ECO:0000256" key="4">
    <source>
        <dbReference type="ARBA" id="ARBA00023136"/>
    </source>
</evidence>
<accession>A0A7X0U7N5</accession>
<organism evidence="7 8">
    <name type="scientific">Acidovorax soli</name>
    <dbReference type="NCBI Taxonomy" id="592050"/>
    <lineage>
        <taxon>Bacteria</taxon>
        <taxon>Pseudomonadati</taxon>
        <taxon>Pseudomonadota</taxon>
        <taxon>Betaproteobacteria</taxon>
        <taxon>Burkholderiales</taxon>
        <taxon>Comamonadaceae</taxon>
        <taxon>Acidovorax</taxon>
    </lineage>
</organism>
<evidence type="ECO:0000256" key="2">
    <source>
        <dbReference type="ARBA" id="ARBA00005722"/>
    </source>
</evidence>
<dbReference type="Pfam" id="PF06629">
    <property type="entry name" value="MipA"/>
    <property type="match status" value="1"/>
</dbReference>
<dbReference type="RefSeq" id="WP_184855708.1">
    <property type="nucleotide sequence ID" value="NZ_JACHLK010000002.1"/>
</dbReference>
<name>A0A7X0U7N5_9BURK</name>
<evidence type="ECO:0000313" key="8">
    <source>
        <dbReference type="Proteomes" id="UP000575083"/>
    </source>
</evidence>
<feature type="signal peptide" evidence="6">
    <location>
        <begin position="1"/>
        <end position="29"/>
    </location>
</feature>
<reference evidence="7 8" key="1">
    <citation type="submission" date="2020-08" db="EMBL/GenBank/DDBJ databases">
        <title>Functional genomics of gut bacteria from endangered species of beetles.</title>
        <authorList>
            <person name="Carlos-Shanley C."/>
        </authorList>
    </citation>
    <scope>NUCLEOTIDE SEQUENCE [LARGE SCALE GENOMIC DNA]</scope>
    <source>
        <strain evidence="7 8">S00198</strain>
    </source>
</reference>
<dbReference type="GO" id="GO:0009279">
    <property type="term" value="C:cell outer membrane"/>
    <property type="evidence" value="ECO:0007669"/>
    <property type="project" value="UniProtKB-SubCell"/>
</dbReference>
<dbReference type="Proteomes" id="UP000575083">
    <property type="component" value="Unassembled WGS sequence"/>
</dbReference>
<comment type="caution">
    <text evidence="7">The sequence shown here is derived from an EMBL/GenBank/DDBJ whole genome shotgun (WGS) entry which is preliminary data.</text>
</comment>
<gene>
    <name evidence="7" type="ORF">HNP48_000920</name>
</gene>
<sequence length="269" mass="29276">MRVSPAFAQCLQAAAVTVAALASPLPTLAQGKPGEGGEGGSSWGLGLGVGSKQQAYRGIDRDTKALPLLQYENQYVKIMGPGAELKLPGLRISDTQRLSFGLIGKYEGSGYEAKDSPYLAGMAEREGGFWLGGKLQWDNEWANVSARWTADASGNSKGQQFSLGLERNFRLGQQFMLSPRLVATWQDRKTVDYYHGVRAGEARAGRAAYLGESGVNTELGLRGMYLFDRHHSVMVDVGVTRLHSGIKNSPLVDRSSETGVFVGYMYRFR</sequence>
<dbReference type="InterPro" id="IPR010583">
    <property type="entry name" value="MipA"/>
</dbReference>
<evidence type="ECO:0000256" key="6">
    <source>
        <dbReference type="SAM" id="SignalP"/>
    </source>
</evidence>
<comment type="similarity">
    <text evidence="2">Belongs to the MipA/OmpV family.</text>
</comment>
<dbReference type="AlphaFoldDB" id="A0A7X0U7N5"/>
<feature type="chain" id="PRO_5030936748" evidence="6">
    <location>
        <begin position="30"/>
        <end position="269"/>
    </location>
</feature>
<evidence type="ECO:0000256" key="3">
    <source>
        <dbReference type="ARBA" id="ARBA00022729"/>
    </source>
</evidence>
<dbReference type="PANTHER" id="PTHR38776">
    <property type="entry name" value="MLTA-INTERACTING PROTEIN-RELATED"/>
    <property type="match status" value="1"/>
</dbReference>
<dbReference type="PANTHER" id="PTHR38776:SF1">
    <property type="entry name" value="MLTA-INTERACTING PROTEIN-RELATED"/>
    <property type="match status" value="1"/>
</dbReference>